<feature type="region of interest" description="Disordered" evidence="1">
    <location>
        <begin position="117"/>
        <end position="155"/>
    </location>
</feature>
<accession>A0A3N4LXZ2</accession>
<organism evidence="2 3">
    <name type="scientific">Terfezia boudieri ATCC MYA-4762</name>
    <dbReference type="NCBI Taxonomy" id="1051890"/>
    <lineage>
        <taxon>Eukaryota</taxon>
        <taxon>Fungi</taxon>
        <taxon>Dikarya</taxon>
        <taxon>Ascomycota</taxon>
        <taxon>Pezizomycotina</taxon>
        <taxon>Pezizomycetes</taxon>
        <taxon>Pezizales</taxon>
        <taxon>Pezizaceae</taxon>
        <taxon>Terfezia</taxon>
    </lineage>
</organism>
<reference evidence="2 3" key="1">
    <citation type="journal article" date="2018" name="Nat. Ecol. Evol.">
        <title>Pezizomycetes genomes reveal the molecular basis of ectomycorrhizal truffle lifestyle.</title>
        <authorList>
            <person name="Murat C."/>
            <person name="Payen T."/>
            <person name="Noel B."/>
            <person name="Kuo A."/>
            <person name="Morin E."/>
            <person name="Chen J."/>
            <person name="Kohler A."/>
            <person name="Krizsan K."/>
            <person name="Balestrini R."/>
            <person name="Da Silva C."/>
            <person name="Montanini B."/>
            <person name="Hainaut M."/>
            <person name="Levati E."/>
            <person name="Barry K.W."/>
            <person name="Belfiori B."/>
            <person name="Cichocki N."/>
            <person name="Clum A."/>
            <person name="Dockter R.B."/>
            <person name="Fauchery L."/>
            <person name="Guy J."/>
            <person name="Iotti M."/>
            <person name="Le Tacon F."/>
            <person name="Lindquist E.A."/>
            <person name="Lipzen A."/>
            <person name="Malagnac F."/>
            <person name="Mello A."/>
            <person name="Molinier V."/>
            <person name="Miyauchi S."/>
            <person name="Poulain J."/>
            <person name="Riccioni C."/>
            <person name="Rubini A."/>
            <person name="Sitrit Y."/>
            <person name="Splivallo R."/>
            <person name="Traeger S."/>
            <person name="Wang M."/>
            <person name="Zifcakova L."/>
            <person name="Wipf D."/>
            <person name="Zambonelli A."/>
            <person name="Paolocci F."/>
            <person name="Nowrousian M."/>
            <person name="Ottonello S."/>
            <person name="Baldrian P."/>
            <person name="Spatafora J.W."/>
            <person name="Henrissat B."/>
            <person name="Nagy L.G."/>
            <person name="Aury J.M."/>
            <person name="Wincker P."/>
            <person name="Grigoriev I.V."/>
            <person name="Bonfante P."/>
            <person name="Martin F.M."/>
        </authorList>
    </citation>
    <scope>NUCLEOTIDE SEQUENCE [LARGE SCALE GENOMIC DNA]</scope>
    <source>
        <strain evidence="2 3">ATCC MYA-4762</strain>
    </source>
</reference>
<sequence>MSEPSIDDPLRLVRQRNMQSIRQVPAKANTSITNAGNPTTTIPTQINFISNTGLCVDTTSSVITHHGPLLVTPGNTPSLREVPTCPSAMRDIEHAQEQSGAMLTNRGRGRGILWPTSQRWVRPDGPYNGMSRGSGRRSKRWPQGRQPQNTEGVGRKVVLRIGQPRPSPPGTAQDALGVGMKREVEIGDDLLLGFGRIAIRTIQEEETLNN</sequence>
<evidence type="ECO:0000313" key="2">
    <source>
        <dbReference type="EMBL" id="RPB27753.1"/>
    </source>
</evidence>
<proteinExistence type="predicted"/>
<dbReference type="OrthoDB" id="10328440at2759"/>
<dbReference type="InParanoid" id="A0A3N4LXZ2"/>
<name>A0A3N4LXZ2_9PEZI</name>
<gene>
    <name evidence="2" type="ORF">L211DRAFT_865267</name>
</gene>
<keyword evidence="3" id="KW-1185">Reference proteome</keyword>
<dbReference type="AlphaFoldDB" id="A0A3N4LXZ2"/>
<dbReference type="EMBL" id="ML121530">
    <property type="protein sequence ID" value="RPB27753.1"/>
    <property type="molecule type" value="Genomic_DNA"/>
</dbReference>
<evidence type="ECO:0000256" key="1">
    <source>
        <dbReference type="SAM" id="MobiDB-lite"/>
    </source>
</evidence>
<dbReference type="Proteomes" id="UP000267821">
    <property type="component" value="Unassembled WGS sequence"/>
</dbReference>
<protein>
    <submittedName>
        <fullName evidence="2">Uncharacterized protein</fullName>
    </submittedName>
</protein>
<evidence type="ECO:0000313" key="3">
    <source>
        <dbReference type="Proteomes" id="UP000267821"/>
    </source>
</evidence>